<accession>A0AAE0ZV14</accession>
<sequence length="1348" mass="152160">MSQVCSNVEEDNSDKNCARGGDNNNGRVVAPVSAVHCWHCSLPKHTKQSIFLYHRILCPCDVDISLEDDDGGACSKSEKCGTLDVAQVGKCQKCHTRTLQPTLLSSPNMKSTCYRSMRCEDQWRIDQLNNALATRRINHSICVDANTNNSSSGSYNGNILPSAKDDVNVSNSCTPVTEKQESVRKRCDAVYAPCRCPFRIRNNPRQPKVYEHWGDFDAPCQRRPRPRYQPYQVRGCQRYRQLYRILRNRSQKTTRANFDQVGGRLSKENKRFTPGQGRSCCGCYRDMGLRRRYHRTGCCCQSKQRRVVRYFSPIQIHRHTNCVKPVWRHFCDQAFFDDSHRDGTSVGENPFEKTAENFYRHEPCARFGLDFPQNYITVDHELLDCRLPSQEYLCRPAQESSETGKRFEAPYSARVGSGSGPADKDVVRQLVGRNNSCSKGPTRVNSNSSGIMTICDLPAKESDTSRNEFSLEADSGSPLSSRANTSLVCNHSQTKFKFSSPVIALSKSKQKMARFSPFPGVSKHLERSFHLSNKPANSLHRYLTTEAPGTPWNFNKIRIKSLSKERDSSESYNSTEKESVCTRDYLNVMNDEEAKTLCQRDSKTDLISIMEDPRIYTQRQIGSIIERPFRAGRRRVISSRSLTQACYVCVKSPHRAGLSNITRENVYLNLSDISQRSDKDITSNNNNNIESTRPIKSNNIDSTRPINNYTSNQQSPGGCCRRTPLNGRVVKVEGDGRCLFRSLVTAEYRPLQLGWRDEFGRPGQRELAELETARADQLRARVVAIMSDNMHFYSQLEKGIINADQPKSSNYQKFLDRLRAMSQPSTMPGDLELNAVAMVMERQILVLDTNFAIITSYGHDRFPQSVPLAVRYTRLVADVGHYDAAILNDDQLTDICGHSSRNNGGTRQGAPAHGSSTHSDLCGDFRRLTTSGDPQSNDAVRGIACVCSRGRCSGNAKLNAKKEYFYLRDSDKSLHSDGLQPVPSLTVKGVARPAKEQRTAEAATSTARAAVHWTSDLPGSAVIRNRRKRRTFSNKFTQTDGGLDKVDRPDEQPEWKNHYYQYRYGISKSFKGAVVKKRRARVALVGDVKRTQRQMRARKASIRYQNINWNSRVRHLKVGINCAHKTSDFKLEEKYSIQSKKLKLLNYTSMCINKMNKTSAEISRGYHVTKRHLSIPSAKCPSKRVDRWDTDRFKNMNVASPSGKINKTSAKNNPMTYINICSPTRQPRPGKSEEPKPRAASPSSKRRKRRSVSGRNTSRKRQARPTCPGSPHSPHFVSKKPRLPDAFEPVQCQCVLCNTRIEATARDSAKCFMCGRMAHRACVMKEASGGSQGGGDQNYFICSFCVPI</sequence>
<feature type="compositionally biased region" description="Basic residues" evidence="1">
    <location>
        <begin position="1244"/>
        <end position="1263"/>
    </location>
</feature>
<proteinExistence type="predicted"/>
<feature type="region of interest" description="Disordered" evidence="1">
    <location>
        <begin position="677"/>
        <end position="718"/>
    </location>
</feature>
<dbReference type="EMBL" id="JAWDGP010003246">
    <property type="protein sequence ID" value="KAK3776154.1"/>
    <property type="molecule type" value="Genomic_DNA"/>
</dbReference>
<feature type="compositionally biased region" description="Polar residues" evidence="1">
    <location>
        <begin position="1197"/>
        <end position="1225"/>
    </location>
</feature>
<evidence type="ECO:0000313" key="3">
    <source>
        <dbReference type="EMBL" id="KAK3776154.1"/>
    </source>
</evidence>
<organism evidence="3 4">
    <name type="scientific">Elysia crispata</name>
    <name type="common">lettuce slug</name>
    <dbReference type="NCBI Taxonomy" id="231223"/>
    <lineage>
        <taxon>Eukaryota</taxon>
        <taxon>Metazoa</taxon>
        <taxon>Spiralia</taxon>
        <taxon>Lophotrochozoa</taxon>
        <taxon>Mollusca</taxon>
        <taxon>Gastropoda</taxon>
        <taxon>Heterobranchia</taxon>
        <taxon>Euthyneura</taxon>
        <taxon>Panpulmonata</taxon>
        <taxon>Sacoglossa</taxon>
        <taxon>Placobranchoidea</taxon>
        <taxon>Plakobranchidae</taxon>
        <taxon>Elysia</taxon>
    </lineage>
</organism>
<evidence type="ECO:0000313" key="4">
    <source>
        <dbReference type="Proteomes" id="UP001283361"/>
    </source>
</evidence>
<gene>
    <name evidence="3" type="ORF">RRG08_017088</name>
</gene>
<dbReference type="Proteomes" id="UP001283361">
    <property type="component" value="Unassembled WGS sequence"/>
</dbReference>
<feature type="compositionally biased region" description="Polar residues" evidence="1">
    <location>
        <begin position="689"/>
        <end position="716"/>
    </location>
</feature>
<comment type="caution">
    <text evidence="3">The sequence shown here is derived from an EMBL/GenBank/DDBJ whole genome shotgun (WGS) entry which is preliminary data.</text>
</comment>
<dbReference type="Gene3D" id="3.90.70.80">
    <property type="match status" value="1"/>
</dbReference>
<dbReference type="PROSITE" id="PS50802">
    <property type="entry name" value="OTU"/>
    <property type="match status" value="1"/>
</dbReference>
<reference evidence="3" key="1">
    <citation type="journal article" date="2023" name="G3 (Bethesda)">
        <title>A reference genome for the long-term kleptoplast-retaining sea slug Elysia crispata morphotype clarki.</title>
        <authorList>
            <person name="Eastman K.E."/>
            <person name="Pendleton A.L."/>
            <person name="Shaikh M.A."/>
            <person name="Suttiyut T."/>
            <person name="Ogas R."/>
            <person name="Tomko P."/>
            <person name="Gavelis G."/>
            <person name="Widhalm J.R."/>
            <person name="Wisecaver J.H."/>
        </authorList>
    </citation>
    <scope>NUCLEOTIDE SEQUENCE</scope>
    <source>
        <strain evidence="3">ECLA1</strain>
    </source>
</reference>
<keyword evidence="4" id="KW-1185">Reference proteome</keyword>
<dbReference type="SUPFAM" id="SSF54001">
    <property type="entry name" value="Cysteine proteinases"/>
    <property type="match status" value="1"/>
</dbReference>
<dbReference type="InterPro" id="IPR003323">
    <property type="entry name" value="OTU_dom"/>
</dbReference>
<protein>
    <recommendedName>
        <fullName evidence="2">OTU domain-containing protein</fullName>
    </recommendedName>
</protein>
<name>A0AAE0ZV14_9GAST</name>
<feature type="domain" description="OTU" evidence="2">
    <location>
        <begin position="727"/>
        <end position="888"/>
    </location>
</feature>
<evidence type="ECO:0000256" key="1">
    <source>
        <dbReference type="SAM" id="MobiDB-lite"/>
    </source>
</evidence>
<dbReference type="InterPro" id="IPR038765">
    <property type="entry name" value="Papain-like_cys_pep_sf"/>
</dbReference>
<feature type="region of interest" description="Disordered" evidence="1">
    <location>
        <begin position="898"/>
        <end position="918"/>
    </location>
</feature>
<feature type="region of interest" description="Disordered" evidence="1">
    <location>
        <begin position="1195"/>
        <end position="1282"/>
    </location>
</feature>
<dbReference type="CDD" id="cd22744">
    <property type="entry name" value="OTU"/>
    <property type="match status" value="1"/>
</dbReference>
<evidence type="ECO:0000259" key="2">
    <source>
        <dbReference type="PROSITE" id="PS50802"/>
    </source>
</evidence>